<keyword evidence="3" id="KW-1185">Reference proteome</keyword>
<sequence length="61" mass="7159">MFIILILMVITCPDANRDGARHDESNFRHTRFSVFIIIIQVCVKIFIMARFISLSFLYSAY</sequence>
<proteinExistence type="predicted"/>
<protein>
    <submittedName>
        <fullName evidence="2">Uncharacterized protein</fullName>
    </submittedName>
</protein>
<feature type="transmembrane region" description="Helical" evidence="1">
    <location>
        <begin position="33"/>
        <end position="58"/>
    </location>
</feature>
<dbReference type="Proteomes" id="UP000064893">
    <property type="component" value="Chromosome"/>
</dbReference>
<keyword evidence="1" id="KW-0812">Transmembrane</keyword>
<dbReference type="AlphaFoldDB" id="A0A0S2I3H9"/>
<evidence type="ECO:0000256" key="1">
    <source>
        <dbReference type="SAM" id="Phobius"/>
    </source>
</evidence>
<gene>
    <name evidence="2" type="ORF">L21SP5_03280</name>
</gene>
<keyword evidence="1" id="KW-1133">Transmembrane helix</keyword>
<keyword evidence="1" id="KW-0472">Membrane</keyword>
<name>A0A0S2I3H9_9BACT</name>
<dbReference type="STRING" id="1307839.L21SP5_03280"/>
<dbReference type="KEGG" id="blq:L21SP5_03280"/>
<evidence type="ECO:0000313" key="3">
    <source>
        <dbReference type="Proteomes" id="UP000064893"/>
    </source>
</evidence>
<dbReference type="EMBL" id="CP013118">
    <property type="protein sequence ID" value="ALO16894.1"/>
    <property type="molecule type" value="Genomic_DNA"/>
</dbReference>
<reference evidence="2 3" key="1">
    <citation type="submission" date="2015-11" db="EMBL/GenBank/DDBJ databases">
        <title>Description and complete genome sequence of a novel strain predominating in hypersaline microbial mats and representing a new family of the Bacteriodetes phylum.</title>
        <authorList>
            <person name="Spring S."/>
            <person name="Bunk B."/>
            <person name="Sproer C."/>
            <person name="Klenk H.-P."/>
        </authorList>
    </citation>
    <scope>NUCLEOTIDE SEQUENCE [LARGE SCALE GENOMIC DNA]</scope>
    <source>
        <strain evidence="2 3">L21-Spi-D4</strain>
    </source>
</reference>
<organism evidence="2 3">
    <name type="scientific">Salinivirga cyanobacteriivorans</name>
    <dbReference type="NCBI Taxonomy" id="1307839"/>
    <lineage>
        <taxon>Bacteria</taxon>
        <taxon>Pseudomonadati</taxon>
        <taxon>Bacteroidota</taxon>
        <taxon>Bacteroidia</taxon>
        <taxon>Bacteroidales</taxon>
        <taxon>Salinivirgaceae</taxon>
        <taxon>Salinivirga</taxon>
    </lineage>
</organism>
<accession>A0A0S2I3H9</accession>
<evidence type="ECO:0000313" key="2">
    <source>
        <dbReference type="EMBL" id="ALO16894.1"/>
    </source>
</evidence>